<dbReference type="PROSITE" id="PS50931">
    <property type="entry name" value="HTH_LYSR"/>
    <property type="match status" value="1"/>
</dbReference>
<evidence type="ECO:0000259" key="5">
    <source>
        <dbReference type="PROSITE" id="PS50931"/>
    </source>
</evidence>
<dbReference type="Pfam" id="PF03466">
    <property type="entry name" value="LysR_substrate"/>
    <property type="match status" value="1"/>
</dbReference>
<dbReference type="PRINTS" id="PR00039">
    <property type="entry name" value="HTHLYSR"/>
</dbReference>
<name>A0A2N7TFG5_9GAMM</name>
<gene>
    <name evidence="6" type="ORF">C1H66_21760</name>
</gene>
<dbReference type="FunFam" id="1.10.10.10:FF:000001">
    <property type="entry name" value="LysR family transcriptional regulator"/>
    <property type="match status" value="1"/>
</dbReference>
<dbReference type="RefSeq" id="WP_102629961.1">
    <property type="nucleotide sequence ID" value="NZ_PDOH01000039.1"/>
</dbReference>
<dbReference type="GO" id="GO:0000976">
    <property type="term" value="F:transcription cis-regulatory region binding"/>
    <property type="evidence" value="ECO:0007669"/>
    <property type="project" value="TreeGrafter"/>
</dbReference>
<evidence type="ECO:0000256" key="3">
    <source>
        <dbReference type="ARBA" id="ARBA00023125"/>
    </source>
</evidence>
<keyword evidence="2" id="KW-0805">Transcription regulation</keyword>
<reference evidence="6 7" key="1">
    <citation type="submission" date="2018-01" db="EMBL/GenBank/DDBJ databases">
        <title>Halomonas endophytica sp. nov., isolated from storage liquid in the stems of Populus euphratica.</title>
        <authorList>
            <person name="Chen C."/>
        </authorList>
    </citation>
    <scope>NUCLEOTIDE SEQUENCE [LARGE SCALE GENOMIC DNA]</scope>
    <source>
        <strain evidence="6 7">DSM 26881</strain>
    </source>
</reference>
<comment type="similarity">
    <text evidence="1">Belongs to the LysR transcriptional regulatory family.</text>
</comment>
<evidence type="ECO:0000313" key="6">
    <source>
        <dbReference type="EMBL" id="PMR66918.1"/>
    </source>
</evidence>
<organism evidence="6 7">
    <name type="scientific">Halomonas heilongjiangensis</name>
    <dbReference type="NCBI Taxonomy" id="1387883"/>
    <lineage>
        <taxon>Bacteria</taxon>
        <taxon>Pseudomonadati</taxon>
        <taxon>Pseudomonadota</taxon>
        <taxon>Gammaproteobacteria</taxon>
        <taxon>Oceanospirillales</taxon>
        <taxon>Halomonadaceae</taxon>
        <taxon>Halomonas</taxon>
    </lineage>
</organism>
<dbReference type="InterPro" id="IPR000847">
    <property type="entry name" value="LysR_HTH_N"/>
</dbReference>
<dbReference type="SUPFAM" id="SSF53850">
    <property type="entry name" value="Periplasmic binding protein-like II"/>
    <property type="match status" value="1"/>
</dbReference>
<dbReference type="OrthoDB" id="9785745at2"/>
<dbReference type="GO" id="GO:0003700">
    <property type="term" value="F:DNA-binding transcription factor activity"/>
    <property type="evidence" value="ECO:0007669"/>
    <property type="project" value="InterPro"/>
</dbReference>
<dbReference type="InterPro" id="IPR005119">
    <property type="entry name" value="LysR_subst-bd"/>
</dbReference>
<dbReference type="Proteomes" id="UP000235346">
    <property type="component" value="Unassembled WGS sequence"/>
</dbReference>
<dbReference type="InterPro" id="IPR036388">
    <property type="entry name" value="WH-like_DNA-bd_sf"/>
</dbReference>
<dbReference type="AlphaFoldDB" id="A0A2N7TFG5"/>
<dbReference type="Pfam" id="PF00126">
    <property type="entry name" value="HTH_1"/>
    <property type="match status" value="1"/>
</dbReference>
<dbReference type="PANTHER" id="PTHR30126">
    <property type="entry name" value="HTH-TYPE TRANSCRIPTIONAL REGULATOR"/>
    <property type="match status" value="1"/>
</dbReference>
<dbReference type="SUPFAM" id="SSF46785">
    <property type="entry name" value="Winged helix' DNA-binding domain"/>
    <property type="match status" value="1"/>
</dbReference>
<keyword evidence="7" id="KW-1185">Reference proteome</keyword>
<dbReference type="Gene3D" id="3.40.190.290">
    <property type="match status" value="1"/>
</dbReference>
<evidence type="ECO:0000313" key="7">
    <source>
        <dbReference type="Proteomes" id="UP000235346"/>
    </source>
</evidence>
<dbReference type="InterPro" id="IPR036390">
    <property type="entry name" value="WH_DNA-bd_sf"/>
</dbReference>
<feature type="domain" description="HTH lysR-type" evidence="5">
    <location>
        <begin position="3"/>
        <end position="60"/>
    </location>
</feature>
<keyword evidence="3" id="KW-0238">DNA-binding</keyword>
<dbReference type="CDD" id="cd08419">
    <property type="entry name" value="PBP2_CbbR_RubisCO_like"/>
    <property type="match status" value="1"/>
</dbReference>
<evidence type="ECO:0000256" key="2">
    <source>
        <dbReference type="ARBA" id="ARBA00023015"/>
    </source>
</evidence>
<protein>
    <submittedName>
        <fullName evidence="6">LysR family transcriptional regulator</fullName>
    </submittedName>
</protein>
<dbReference type="PANTHER" id="PTHR30126:SF5">
    <property type="entry name" value="HTH-TYPE TRANSCRIPTIONAL ACTIVATOR CMPR"/>
    <property type="match status" value="1"/>
</dbReference>
<sequence>MHVTFRQLAIFNAVAEKLSFTEAANALHLTQPAVSVQIKRLEDSVGLPLFEQLGKKIFLTGAGKELLHYSRNIFHELDEAGEMFAQMQDISRGTLNVSVATTASSFATRMISAFLKQYPATTVRLDVTNRGTLIRQLENNEKDIVIMGKPPEAMDLVGEAFMDNPLVVIAPPDHPLAGQADIGIQTLQREPFVVREPASGTRAALEKLFSRCQISPAIQVEIADNEAIKEAVAAGLGLSVVSRHTLELDLQAGRLVILDVEHFPIARHWYLAYRRGKRLSPIALAFKALVFEQAPKMAEALSP</sequence>
<comment type="caution">
    <text evidence="6">The sequence shown here is derived from an EMBL/GenBank/DDBJ whole genome shotgun (WGS) entry which is preliminary data.</text>
</comment>
<dbReference type="EMBL" id="PNRE01000104">
    <property type="protein sequence ID" value="PMR66918.1"/>
    <property type="molecule type" value="Genomic_DNA"/>
</dbReference>
<dbReference type="Gene3D" id="1.10.10.10">
    <property type="entry name" value="Winged helix-like DNA-binding domain superfamily/Winged helix DNA-binding domain"/>
    <property type="match status" value="1"/>
</dbReference>
<evidence type="ECO:0000256" key="1">
    <source>
        <dbReference type="ARBA" id="ARBA00009437"/>
    </source>
</evidence>
<evidence type="ECO:0000256" key="4">
    <source>
        <dbReference type="ARBA" id="ARBA00023163"/>
    </source>
</evidence>
<proteinExistence type="inferred from homology"/>
<keyword evidence="4" id="KW-0804">Transcription</keyword>
<accession>A0A2N7TFG5</accession>